<sequence>MKRRPNILVFFTDQQRADSCGCYGSPNGLTPFLDSLGEDGVVFDNAVSCQPVCGPARAVIQTGQFATRNGCYRNAIDLPADGQTLARRMKAAGYKTGYVGKWHLAGTGVEPVPEELRAGYEDYWIAADLLEFSSGPESGFVFDKQNRKREFEKYRVDAITDYAVETLRAHDPAEPLFLFVSYLEPHHQNNQNRYVAPEGYAQRYQDAWVPDDLVALDKPDADWRANLPDYYGCIRRLDENLERLVGVLKERGMYEDTIIVFTCDHGSHFRTRNGEYKRSCHEASVHIPLVFRGGQFRGGRHARQAVSLVDLAPTLLDLAGAAPAEEMDGRSFAAMAGQDIPGWDEAVLIQISESEVARALRTPRYKYCVTAPHKNPWLDACSDLYVEECLYDLQQDPWELNNLIADPACRQVKEELRALLLEKIAASGEETPVILPLER</sequence>
<proteinExistence type="inferred from homology"/>
<protein>
    <submittedName>
        <fullName evidence="6">Sulfatase-like hydrolase/transferase</fullName>
    </submittedName>
</protein>
<dbReference type="CDD" id="cd16152">
    <property type="entry name" value="sulfatase_like"/>
    <property type="match status" value="1"/>
</dbReference>
<dbReference type="Gene3D" id="3.40.720.10">
    <property type="entry name" value="Alkaline Phosphatase, subunit A"/>
    <property type="match status" value="1"/>
</dbReference>
<dbReference type="PANTHER" id="PTHR42693:SF53">
    <property type="entry name" value="ENDO-4-O-SULFATASE"/>
    <property type="match status" value="1"/>
</dbReference>
<dbReference type="SUPFAM" id="SSF53649">
    <property type="entry name" value="Alkaline phosphatase-like"/>
    <property type="match status" value="1"/>
</dbReference>
<dbReference type="PROSITE" id="PS00149">
    <property type="entry name" value="SULFATASE_2"/>
    <property type="match status" value="1"/>
</dbReference>
<dbReference type="Pfam" id="PF00884">
    <property type="entry name" value="Sulfatase"/>
    <property type="match status" value="1"/>
</dbReference>
<keyword evidence="4" id="KW-0106">Calcium</keyword>
<evidence type="ECO:0000256" key="3">
    <source>
        <dbReference type="ARBA" id="ARBA00022801"/>
    </source>
</evidence>
<dbReference type="PANTHER" id="PTHR42693">
    <property type="entry name" value="ARYLSULFATASE FAMILY MEMBER"/>
    <property type="match status" value="1"/>
</dbReference>
<keyword evidence="2" id="KW-0479">Metal-binding</keyword>
<evidence type="ECO:0000256" key="4">
    <source>
        <dbReference type="ARBA" id="ARBA00022837"/>
    </source>
</evidence>
<name>A0A923L193_9FIRM</name>
<dbReference type="Proteomes" id="UP000659630">
    <property type="component" value="Unassembled WGS sequence"/>
</dbReference>
<comment type="similarity">
    <text evidence="1">Belongs to the sulfatase family.</text>
</comment>
<dbReference type="AlphaFoldDB" id="A0A923L193"/>
<evidence type="ECO:0000313" key="7">
    <source>
        <dbReference type="Proteomes" id="UP000659630"/>
    </source>
</evidence>
<dbReference type="GO" id="GO:0046872">
    <property type="term" value="F:metal ion binding"/>
    <property type="evidence" value="ECO:0007669"/>
    <property type="project" value="UniProtKB-KW"/>
</dbReference>
<dbReference type="GO" id="GO:0004065">
    <property type="term" value="F:arylsulfatase activity"/>
    <property type="evidence" value="ECO:0007669"/>
    <property type="project" value="TreeGrafter"/>
</dbReference>
<feature type="domain" description="Sulfatase N-terminal" evidence="5">
    <location>
        <begin position="5"/>
        <end position="321"/>
    </location>
</feature>
<evidence type="ECO:0000313" key="6">
    <source>
        <dbReference type="EMBL" id="MBC5581602.1"/>
    </source>
</evidence>
<dbReference type="InterPro" id="IPR024607">
    <property type="entry name" value="Sulfatase_CS"/>
</dbReference>
<keyword evidence="3 6" id="KW-0378">Hydrolase</keyword>
<dbReference type="InterPro" id="IPR050738">
    <property type="entry name" value="Sulfatase"/>
</dbReference>
<organism evidence="6 7">
    <name type="scientific">Anaerofilum hominis</name>
    <dbReference type="NCBI Taxonomy" id="2763016"/>
    <lineage>
        <taxon>Bacteria</taxon>
        <taxon>Bacillati</taxon>
        <taxon>Bacillota</taxon>
        <taxon>Clostridia</taxon>
        <taxon>Eubacteriales</taxon>
        <taxon>Oscillospiraceae</taxon>
        <taxon>Anaerofilum</taxon>
    </lineage>
</organism>
<evidence type="ECO:0000256" key="1">
    <source>
        <dbReference type="ARBA" id="ARBA00008779"/>
    </source>
</evidence>
<dbReference type="InterPro" id="IPR017850">
    <property type="entry name" value="Alkaline_phosphatase_core_sf"/>
</dbReference>
<dbReference type="RefSeq" id="WP_186887977.1">
    <property type="nucleotide sequence ID" value="NZ_JACONZ010000003.1"/>
</dbReference>
<dbReference type="EMBL" id="JACONZ010000003">
    <property type="protein sequence ID" value="MBC5581602.1"/>
    <property type="molecule type" value="Genomic_DNA"/>
</dbReference>
<evidence type="ECO:0000259" key="5">
    <source>
        <dbReference type="Pfam" id="PF00884"/>
    </source>
</evidence>
<gene>
    <name evidence="6" type="ORF">H8S23_08795</name>
</gene>
<keyword evidence="7" id="KW-1185">Reference proteome</keyword>
<comment type="caution">
    <text evidence="6">The sequence shown here is derived from an EMBL/GenBank/DDBJ whole genome shotgun (WGS) entry which is preliminary data.</text>
</comment>
<accession>A0A923L193</accession>
<reference evidence="6" key="1">
    <citation type="submission" date="2020-08" db="EMBL/GenBank/DDBJ databases">
        <title>Genome public.</title>
        <authorList>
            <person name="Liu C."/>
            <person name="Sun Q."/>
        </authorList>
    </citation>
    <scope>NUCLEOTIDE SEQUENCE</scope>
    <source>
        <strain evidence="6">BX8</strain>
    </source>
</reference>
<dbReference type="InterPro" id="IPR000917">
    <property type="entry name" value="Sulfatase_N"/>
</dbReference>
<evidence type="ECO:0000256" key="2">
    <source>
        <dbReference type="ARBA" id="ARBA00022723"/>
    </source>
</evidence>